<dbReference type="AlphaFoldDB" id="A0A0M6WN31"/>
<organism evidence="1 2">
    <name type="scientific">Roseburia faecis</name>
    <dbReference type="NCBI Taxonomy" id="301302"/>
    <lineage>
        <taxon>Bacteria</taxon>
        <taxon>Bacillati</taxon>
        <taxon>Bacillota</taxon>
        <taxon>Clostridia</taxon>
        <taxon>Lachnospirales</taxon>
        <taxon>Lachnospiraceae</taxon>
        <taxon>Roseburia</taxon>
    </lineage>
</organism>
<dbReference type="Gene3D" id="2.60.40.10">
    <property type="entry name" value="Immunoglobulins"/>
    <property type="match status" value="1"/>
</dbReference>
<dbReference type="Gene3D" id="3.20.20.80">
    <property type="entry name" value="Glycosidases"/>
    <property type="match status" value="2"/>
</dbReference>
<dbReference type="PANTHER" id="PTHR43002">
    <property type="entry name" value="GLYCOGEN DEBRANCHING ENZYME"/>
    <property type="match status" value="1"/>
</dbReference>
<dbReference type="STRING" id="301302.ERS852420_02825"/>
<dbReference type="OrthoDB" id="9761875at2"/>
<proteinExistence type="predicted"/>
<dbReference type="EMBL" id="CVRR01000019">
    <property type="protein sequence ID" value="CRL38722.1"/>
    <property type="molecule type" value="Genomic_DNA"/>
</dbReference>
<dbReference type="InterPro" id="IPR013783">
    <property type="entry name" value="Ig-like_fold"/>
</dbReference>
<dbReference type="SUPFAM" id="SSF51011">
    <property type="entry name" value="Glycosyl hydrolase domain"/>
    <property type="match status" value="1"/>
</dbReference>
<dbReference type="InterPro" id="IPR013780">
    <property type="entry name" value="Glyco_hydro_b"/>
</dbReference>
<dbReference type="Proteomes" id="UP000049979">
    <property type="component" value="Unassembled WGS sequence"/>
</dbReference>
<dbReference type="InterPro" id="IPR017853">
    <property type="entry name" value="GH"/>
</dbReference>
<name>A0A0M6WN31_9FIRM</name>
<evidence type="ECO:0000313" key="2">
    <source>
        <dbReference type="Proteomes" id="UP000049979"/>
    </source>
</evidence>
<dbReference type="SUPFAM" id="SSF51445">
    <property type="entry name" value="(Trans)glycosidases"/>
    <property type="match status" value="1"/>
</dbReference>
<dbReference type="Gene3D" id="2.60.40.1180">
    <property type="entry name" value="Golgi alpha-mannosidase II"/>
    <property type="match status" value="1"/>
</dbReference>
<gene>
    <name evidence="1" type="ORF">M72_07571</name>
</gene>
<evidence type="ECO:0000313" key="1">
    <source>
        <dbReference type="EMBL" id="CRL38722.1"/>
    </source>
</evidence>
<accession>A0A0M6WN31</accession>
<sequence length="641" mass="74438">MKNMKIRDTKKRTDNRRIREGDYAKPGVTIQGEWTTFTFDAEKEDSCFVVLKDIQTEKEEKIAVPAEYCMGSVRSIAVADLHLEHLIYDFKINGKKVMDPCAHAIMGRQVWNDSSRSRQQYEVHGAFDVQEFDWGEDVCPEIPREQMIMYKLHVRGFTMDSGTRSVPGTFRALMNRIPYLKKLGVTTVELMPVYEFEEIELPKQQKLPEYIRWKEKQTDQIRPAEKIKKVPRKVNYWGYEPGNYFAVKASYAADPLHASREFRMLIRRLHENGMECVMEMYFPEKVNHNLILEALRYWVREYHVDGIHLLGEHLPITAIVQDGMLSRTKIFYVDFEEKACAASRKYPNLYIYKEEYQYPIRQVLNHINGNMRDFADQQRKQGAFLGYINYIASNNGFTLADLFMYNDKHNEENGEQNLDGSSWNFSNNYGVEGPTRKRYIDALRKLNWRNAVLMLMLAQGVPLLWSGDEMGNSQNGNNNAYCQDNPTGWVNWKNEKSHRRQIEFLQQVIAFRKEHTVLSNPMPFQFSDYKSLGYPDLSYHGTSAWILEPTPDHLCLGMLYCGAYAQNEKEPDVYVAYNFLAAATELALPKPRKGKEWVVCIDSGEEDAAFLDAPKPVSGGKIILRPQTICVLESREMKKHG</sequence>
<reference evidence="2" key="1">
    <citation type="submission" date="2015-05" db="EMBL/GenBank/DDBJ databases">
        <authorList>
            <consortium name="Pathogen Informatics"/>
        </authorList>
    </citation>
    <scope>NUCLEOTIDE SEQUENCE [LARGE SCALE GENOMIC DNA]</scope>
    <source>
        <strain evidence="2">M72</strain>
    </source>
</reference>
<protein>
    <submittedName>
        <fullName evidence="1">Glycogen operon protein GlgX</fullName>
    </submittedName>
</protein>
<keyword evidence="2" id="KW-1185">Reference proteome</keyword>